<dbReference type="HAMAP" id="MF_01914">
    <property type="entry name" value="LPS_assembly_LptA"/>
    <property type="match status" value="1"/>
</dbReference>
<dbReference type="RefSeq" id="WP_209287412.1">
    <property type="nucleotide sequence ID" value="NZ_JACVEW010000011.1"/>
</dbReference>
<dbReference type="Gene3D" id="2.60.450.10">
    <property type="entry name" value="Lipopolysaccharide (LPS) transport protein A like domain"/>
    <property type="match status" value="1"/>
</dbReference>
<dbReference type="NCBIfam" id="TIGR03002">
    <property type="entry name" value="outer_YhbN_LptA"/>
    <property type="match status" value="1"/>
</dbReference>
<feature type="signal peptide" evidence="4">
    <location>
        <begin position="1"/>
        <end position="22"/>
    </location>
</feature>
<dbReference type="PANTHER" id="PTHR36504:SF1">
    <property type="entry name" value="LIPOPOLYSACCHARIDE EXPORT SYSTEM PROTEIN LPTA"/>
    <property type="match status" value="1"/>
</dbReference>
<dbReference type="InterPro" id="IPR014340">
    <property type="entry name" value="LptA"/>
</dbReference>
<dbReference type="EMBL" id="JACVEW010000011">
    <property type="protein sequence ID" value="MBP0048794.1"/>
    <property type="molecule type" value="Genomic_DNA"/>
</dbReference>
<reference evidence="6 7" key="1">
    <citation type="submission" date="2020-09" db="EMBL/GenBank/DDBJ databases">
        <authorList>
            <person name="Tanuku N.R.S."/>
        </authorList>
    </citation>
    <scope>NUCLEOTIDE SEQUENCE [LARGE SCALE GENOMIC DNA]</scope>
    <source>
        <strain evidence="6 7">AK62</strain>
    </source>
</reference>
<keyword evidence="2 4" id="KW-0732">Signal</keyword>
<feature type="chain" id="PRO_5044930867" description="Lipopolysaccharide export system protein LptA" evidence="4">
    <location>
        <begin position="23"/>
        <end position="168"/>
    </location>
</feature>
<gene>
    <name evidence="4 6" type="primary">lptA</name>
    <name evidence="6" type="ORF">H9C73_08585</name>
</gene>
<evidence type="ECO:0000259" key="5">
    <source>
        <dbReference type="Pfam" id="PF03968"/>
    </source>
</evidence>
<keyword evidence="1 4" id="KW-0813">Transport</keyword>
<evidence type="ECO:0000256" key="1">
    <source>
        <dbReference type="ARBA" id="ARBA00022448"/>
    </source>
</evidence>
<dbReference type="PANTHER" id="PTHR36504">
    <property type="entry name" value="LIPOPOLYSACCHARIDE EXPORT SYSTEM PROTEIN LPTA"/>
    <property type="match status" value="1"/>
</dbReference>
<evidence type="ECO:0000256" key="3">
    <source>
        <dbReference type="ARBA" id="ARBA00022764"/>
    </source>
</evidence>
<comment type="similarity">
    <text evidence="4">Belongs to the LptA family.</text>
</comment>
<dbReference type="Pfam" id="PF03968">
    <property type="entry name" value="LptD_N"/>
    <property type="match status" value="1"/>
</dbReference>
<comment type="subcellular location">
    <subcellularLocation>
        <location evidence="4">Periplasm</location>
    </subcellularLocation>
</comment>
<comment type="caution">
    <text evidence="6">The sequence shown here is derived from an EMBL/GenBank/DDBJ whole genome shotgun (WGS) entry which is preliminary data.</text>
</comment>
<sequence precursor="true">MHHKRRGFWLALLLCLPGFSYALPDDRNQPISVSADRASINERTGVTVYTGRVEIQQGSMLIKGARVELHRNDAGVERIISTGSPAEFQQRPQADAPLTRAYGKRMDYRVTQQEVTITESARVDQGQDTFTGERIVYNMDKAIVNAFGSNSEDGERVRMVIQPRTDSN</sequence>
<name>A0ABS3ZCP3_9GAMM</name>
<dbReference type="InterPro" id="IPR005653">
    <property type="entry name" value="OstA-like_N"/>
</dbReference>
<keyword evidence="7" id="KW-1185">Reference proteome</keyword>
<keyword evidence="3 4" id="KW-0574">Periplasm</keyword>
<organism evidence="6 7">
    <name type="scientific">Marinobacterium alkalitolerans</name>
    <dbReference type="NCBI Taxonomy" id="1542925"/>
    <lineage>
        <taxon>Bacteria</taxon>
        <taxon>Pseudomonadati</taxon>
        <taxon>Pseudomonadota</taxon>
        <taxon>Gammaproteobacteria</taxon>
        <taxon>Oceanospirillales</taxon>
        <taxon>Oceanospirillaceae</taxon>
        <taxon>Marinobacterium</taxon>
    </lineage>
</organism>
<evidence type="ECO:0000313" key="6">
    <source>
        <dbReference type="EMBL" id="MBP0048794.1"/>
    </source>
</evidence>
<comment type="function">
    <text evidence="4">Involved in the assembly of lipopolysaccharide (LPS). Required for the translocation of LPS from the inner membrane to the outer membrane. May form a bridge between the inner membrane and the outer membrane, via interactions with LptC and LptD, thereby facilitating LPS transfer across the periplasm.</text>
</comment>
<feature type="domain" description="Organic solvent tolerance-like N-terminal" evidence="5">
    <location>
        <begin position="33"/>
        <end position="141"/>
    </location>
</feature>
<evidence type="ECO:0000313" key="7">
    <source>
        <dbReference type="Proteomes" id="UP000810171"/>
    </source>
</evidence>
<evidence type="ECO:0000256" key="2">
    <source>
        <dbReference type="ARBA" id="ARBA00022729"/>
    </source>
</evidence>
<comment type="subunit">
    <text evidence="4">Component of the lipopolysaccharide transport and assembly complex.</text>
</comment>
<proteinExistence type="inferred from homology"/>
<accession>A0ABS3ZCP3</accession>
<dbReference type="InterPro" id="IPR052037">
    <property type="entry name" value="LPS_export_LptA"/>
</dbReference>
<protein>
    <recommendedName>
        <fullName evidence="4">Lipopolysaccharide export system protein LptA</fullName>
    </recommendedName>
</protein>
<evidence type="ECO:0000256" key="4">
    <source>
        <dbReference type="HAMAP-Rule" id="MF_01914"/>
    </source>
</evidence>
<dbReference type="Proteomes" id="UP000810171">
    <property type="component" value="Unassembled WGS sequence"/>
</dbReference>